<name>A0A369C0A6_9GAMM</name>
<evidence type="ECO:0000313" key="2">
    <source>
        <dbReference type="Proteomes" id="UP000252707"/>
    </source>
</evidence>
<dbReference type="InterPro" id="IPR010352">
    <property type="entry name" value="DUF945"/>
</dbReference>
<evidence type="ECO:0000313" key="1">
    <source>
        <dbReference type="EMBL" id="RCX26478.1"/>
    </source>
</evidence>
<dbReference type="RefSeq" id="WP_114280563.1">
    <property type="nucleotide sequence ID" value="NZ_QPJY01000009.1"/>
</dbReference>
<organism evidence="1 2">
    <name type="scientific">Thioalbus denitrificans</name>
    <dbReference type="NCBI Taxonomy" id="547122"/>
    <lineage>
        <taxon>Bacteria</taxon>
        <taxon>Pseudomonadati</taxon>
        <taxon>Pseudomonadota</taxon>
        <taxon>Gammaproteobacteria</taxon>
        <taxon>Chromatiales</taxon>
        <taxon>Ectothiorhodospiraceae</taxon>
        <taxon>Thioalbus</taxon>
    </lineage>
</organism>
<protein>
    <submittedName>
        <fullName evidence="1">Uncharacterized protein YdgA (DUF945 family)</fullName>
    </submittedName>
</protein>
<dbReference type="AlphaFoldDB" id="A0A369C0A6"/>
<keyword evidence="2" id="KW-1185">Reference proteome</keyword>
<reference evidence="1 2" key="1">
    <citation type="submission" date="2018-07" db="EMBL/GenBank/DDBJ databases">
        <title>Genomic Encyclopedia of Type Strains, Phase IV (KMG-IV): sequencing the most valuable type-strain genomes for metagenomic binning, comparative biology and taxonomic classification.</title>
        <authorList>
            <person name="Goeker M."/>
        </authorList>
    </citation>
    <scope>NUCLEOTIDE SEQUENCE [LARGE SCALE GENOMIC DNA]</scope>
    <source>
        <strain evidence="1 2">DSM 26407</strain>
    </source>
</reference>
<comment type="caution">
    <text evidence="1">The sequence shown here is derived from an EMBL/GenBank/DDBJ whole genome shotgun (WGS) entry which is preliminary data.</text>
</comment>
<dbReference type="Pfam" id="PF06097">
    <property type="entry name" value="DUF945"/>
    <property type="match status" value="1"/>
</dbReference>
<proteinExistence type="predicted"/>
<dbReference type="EMBL" id="QPJY01000009">
    <property type="protein sequence ID" value="RCX26478.1"/>
    <property type="molecule type" value="Genomic_DNA"/>
</dbReference>
<accession>A0A369C0A6</accession>
<gene>
    <name evidence="1" type="ORF">DFQ59_1097</name>
</gene>
<dbReference type="Proteomes" id="UP000252707">
    <property type="component" value="Unassembled WGS sequence"/>
</dbReference>
<dbReference type="OrthoDB" id="5778696at2"/>
<sequence length="489" mass="52163">MGRWKLAAMAVWVLVAAATALVPYNLGLVAESRFAALLAAASVPGSYHLEPESYARGWICSRARTRLVLEGDLARAARLAADLPEDGAPPTLLLDQRIRHALPLRPGHGWQPILAQVETRLELQPPWDEAARFYFGTEAPLRAETVLALDGTSTTRLGSPAYQGGVRGLPGSSLRWGGLDGTIDLSADGRRVRSRLQLPALALAAGEVDLALEGVIATGDYRRGTGGLWLGEGELGLELLQLRVPDAESAQPGEAALLVRGLRQRAALREVDGLLTLGADAALAEGVFGPLRMASGRLELQLRRLDAAAYAQVVEGTRQLQALALDEEQLMAMMSAMIEDALPRLLARSPEIEITRLEFRTPGGAVRLQGRLAYTAAPGGAVPDSVGTLIPRLAGEARVEAPETALRAVLAATIEPQLRVLAEAQEPPPSAEEITRAVALLVDEQIQGLVDEGVVESADGAYRAHLELADGRLSLNGRVRREWLPGQPL</sequence>